<name>J9DCV5_EDHAE</name>
<proteinExistence type="predicted"/>
<evidence type="ECO:0000256" key="1">
    <source>
        <dbReference type="SAM" id="Phobius"/>
    </source>
</evidence>
<dbReference type="EMBL" id="AFBI03000267">
    <property type="protein sequence ID" value="EJW05299.1"/>
    <property type="molecule type" value="Genomic_DNA"/>
</dbReference>
<keyword evidence="1" id="KW-0812">Transmembrane</keyword>
<organism evidence="2 3">
    <name type="scientific">Edhazardia aedis (strain USNM 41457)</name>
    <name type="common">Microsporidian parasite</name>
    <dbReference type="NCBI Taxonomy" id="1003232"/>
    <lineage>
        <taxon>Eukaryota</taxon>
        <taxon>Fungi</taxon>
        <taxon>Fungi incertae sedis</taxon>
        <taxon>Microsporidia</taxon>
        <taxon>Edhazardia</taxon>
    </lineage>
</organism>
<comment type="caution">
    <text evidence="2">The sequence shown here is derived from an EMBL/GenBank/DDBJ whole genome shotgun (WGS) entry which is preliminary data.</text>
</comment>
<gene>
    <name evidence="2" type="ORF">EDEG_04080</name>
</gene>
<keyword evidence="3" id="KW-1185">Reference proteome</keyword>
<evidence type="ECO:0000313" key="2">
    <source>
        <dbReference type="EMBL" id="EJW05299.1"/>
    </source>
</evidence>
<keyword evidence="1" id="KW-1133">Transmembrane helix</keyword>
<accession>J9DCV5</accession>
<dbReference type="InParanoid" id="J9DCV5"/>
<feature type="transmembrane region" description="Helical" evidence="1">
    <location>
        <begin position="21"/>
        <end position="43"/>
    </location>
</feature>
<dbReference type="HOGENOM" id="CLU_2291640_0_0_1"/>
<evidence type="ECO:0000313" key="3">
    <source>
        <dbReference type="Proteomes" id="UP000003163"/>
    </source>
</evidence>
<feature type="transmembrane region" description="Helical" evidence="1">
    <location>
        <begin position="55"/>
        <end position="76"/>
    </location>
</feature>
<reference evidence="3" key="2">
    <citation type="submission" date="2015-07" db="EMBL/GenBank/DDBJ databases">
        <title>Contrasting host-pathogen interactions and genome evolution in two generalist and specialist microsporidian pathogens of mosquitoes.</title>
        <authorList>
            <consortium name="The Broad Institute Genomics Platform"/>
            <consortium name="The Broad Institute Genome Sequencing Center for Infectious Disease"/>
            <person name="Cuomo C.A."/>
            <person name="Sanscrainte N.D."/>
            <person name="Goldberg J.M."/>
            <person name="Heiman D."/>
            <person name="Young S."/>
            <person name="Zeng Q."/>
            <person name="Becnel J.J."/>
            <person name="Birren B.W."/>
        </authorList>
    </citation>
    <scope>NUCLEOTIDE SEQUENCE [LARGE SCALE GENOMIC DNA]</scope>
    <source>
        <strain evidence="3">USNM 41457</strain>
    </source>
</reference>
<dbReference type="Proteomes" id="UP000003163">
    <property type="component" value="Unassembled WGS sequence"/>
</dbReference>
<sequence length="101" mass="12399">MTKNTKSKIILYKVKPIKNIFLIQYFKLLLQLHVYLCPSWLFLVTFPWFFVSSKLLFFIFYIYVIFSIFKFFFTFFNRNKCKFSLSSVLCGLKHCYYYILC</sequence>
<reference evidence="2 3" key="1">
    <citation type="submission" date="2011-08" db="EMBL/GenBank/DDBJ databases">
        <authorList>
            <person name="Liu Z.J."/>
            <person name="Shi F.L."/>
            <person name="Lu J.Q."/>
            <person name="Li M."/>
            <person name="Wang Z.L."/>
        </authorList>
    </citation>
    <scope>NUCLEOTIDE SEQUENCE [LARGE SCALE GENOMIC DNA]</scope>
    <source>
        <strain evidence="2 3">USNM 41457</strain>
    </source>
</reference>
<protein>
    <submittedName>
        <fullName evidence="2">Uncharacterized protein</fullName>
    </submittedName>
</protein>
<dbReference type="VEuPathDB" id="MicrosporidiaDB:EDEG_04080"/>
<keyword evidence="1" id="KW-0472">Membrane</keyword>
<dbReference type="AlphaFoldDB" id="J9DCV5"/>